<keyword evidence="3" id="KW-1185">Reference proteome</keyword>
<comment type="caution">
    <text evidence="2">The sequence shown here is derived from an EMBL/GenBank/DDBJ whole genome shotgun (WGS) entry which is preliminary data.</text>
</comment>
<dbReference type="EMBL" id="RHFK02000018">
    <property type="protein sequence ID" value="TWW60224.1"/>
    <property type="molecule type" value="Genomic_DNA"/>
</dbReference>
<dbReference type="AlphaFoldDB" id="A0A5C6MY03"/>
<organism evidence="2 3">
    <name type="scientific">Takifugu flavidus</name>
    <name type="common">sansaifugu</name>
    <dbReference type="NCBI Taxonomy" id="433684"/>
    <lineage>
        <taxon>Eukaryota</taxon>
        <taxon>Metazoa</taxon>
        <taxon>Chordata</taxon>
        <taxon>Craniata</taxon>
        <taxon>Vertebrata</taxon>
        <taxon>Euteleostomi</taxon>
        <taxon>Actinopterygii</taxon>
        <taxon>Neopterygii</taxon>
        <taxon>Teleostei</taxon>
        <taxon>Neoteleostei</taxon>
        <taxon>Acanthomorphata</taxon>
        <taxon>Eupercaria</taxon>
        <taxon>Tetraodontiformes</taxon>
        <taxon>Tetradontoidea</taxon>
        <taxon>Tetraodontidae</taxon>
        <taxon>Takifugu</taxon>
    </lineage>
</organism>
<evidence type="ECO:0000313" key="2">
    <source>
        <dbReference type="EMBL" id="TWW60224.1"/>
    </source>
</evidence>
<evidence type="ECO:0000313" key="3">
    <source>
        <dbReference type="Proteomes" id="UP000324091"/>
    </source>
</evidence>
<name>A0A5C6MY03_9TELE</name>
<feature type="region of interest" description="Disordered" evidence="1">
    <location>
        <begin position="46"/>
        <end position="84"/>
    </location>
</feature>
<proteinExistence type="predicted"/>
<accession>A0A5C6MY03</accession>
<sequence>MCPTPRPGSRRGPRTCLPWVAYQGHIAPDNGAPGIIGTRKPLHHDKVAAQGGDDPASCPGLPALSSKGSLLGKRLEEERETGRM</sequence>
<evidence type="ECO:0000256" key="1">
    <source>
        <dbReference type="SAM" id="MobiDB-lite"/>
    </source>
</evidence>
<protein>
    <submittedName>
        <fullName evidence="2">Uncharacterized protein</fullName>
    </submittedName>
</protein>
<gene>
    <name evidence="2" type="ORF">D4764_05G0003140</name>
</gene>
<reference evidence="2 3" key="1">
    <citation type="submission" date="2019-04" db="EMBL/GenBank/DDBJ databases">
        <title>Chromosome genome assembly for Takifugu flavidus.</title>
        <authorList>
            <person name="Xiao S."/>
        </authorList>
    </citation>
    <scope>NUCLEOTIDE SEQUENCE [LARGE SCALE GENOMIC DNA]</scope>
    <source>
        <strain evidence="2">HTHZ2018</strain>
        <tissue evidence="2">Muscle</tissue>
    </source>
</reference>
<dbReference type="Proteomes" id="UP000324091">
    <property type="component" value="Chromosome 5"/>
</dbReference>
<feature type="compositionally biased region" description="Basic and acidic residues" evidence="1">
    <location>
        <begin position="73"/>
        <end position="84"/>
    </location>
</feature>